<dbReference type="EMBL" id="CP060122">
    <property type="protein sequence ID" value="QNG46117.1"/>
    <property type="molecule type" value="Genomic_DNA"/>
</dbReference>
<dbReference type="AlphaFoldDB" id="A0A9X7UF00"/>
<dbReference type="Proteomes" id="UP000515377">
    <property type="component" value="Chromosome"/>
</dbReference>
<sequence length="194" mass="21911">MTKPVILVAGLGRCGSSLVMQMLSAADVQTIGTYPAFEDRVTAELPAIDAQREFFARCPGHAVKLLDPHLHQPPIGLSYRTIFLTRHPAEQAKSMLKLIGERSDRRARRAMEHSVRRDTGRAREAVIRIGDGRFYNMPFEHLILDPLGAAEAIAKWVWNGRDELLDIEKMARCVRRRPATCLPYMLEMELLPHG</sequence>
<dbReference type="Gene3D" id="3.40.50.300">
    <property type="entry name" value="P-loop containing nucleotide triphosphate hydrolases"/>
    <property type="match status" value="1"/>
</dbReference>
<reference evidence="1 2" key="1">
    <citation type="submission" date="2020-07" db="EMBL/GenBank/DDBJ databases">
        <title>Whole genome sequence of Sphingobium yanoikuyae A3.</title>
        <authorList>
            <person name="Han S.-S."/>
        </authorList>
    </citation>
    <scope>NUCLEOTIDE SEQUENCE [LARGE SCALE GENOMIC DNA]</scope>
    <source>
        <strain evidence="1 2">A3</strain>
    </source>
</reference>
<accession>A0A9X7UF00</accession>
<evidence type="ECO:0000313" key="2">
    <source>
        <dbReference type="Proteomes" id="UP000515377"/>
    </source>
</evidence>
<organism evidence="1 2">
    <name type="scientific">Sphingobium yanoikuyae</name>
    <name type="common">Sphingomonas yanoikuyae</name>
    <dbReference type="NCBI Taxonomy" id="13690"/>
    <lineage>
        <taxon>Bacteria</taxon>
        <taxon>Pseudomonadati</taxon>
        <taxon>Pseudomonadota</taxon>
        <taxon>Alphaproteobacteria</taxon>
        <taxon>Sphingomonadales</taxon>
        <taxon>Sphingomonadaceae</taxon>
        <taxon>Sphingobium</taxon>
    </lineage>
</organism>
<proteinExistence type="predicted"/>
<protein>
    <submittedName>
        <fullName evidence="1">Sulfotransferase</fullName>
    </submittedName>
</protein>
<dbReference type="InterPro" id="IPR027417">
    <property type="entry name" value="P-loop_NTPase"/>
</dbReference>
<gene>
    <name evidence="1" type="ORF">H3V42_00050</name>
</gene>
<dbReference type="SUPFAM" id="SSF52540">
    <property type="entry name" value="P-loop containing nucleoside triphosphate hydrolases"/>
    <property type="match status" value="1"/>
</dbReference>
<name>A0A9X7UF00_SPHYA</name>
<evidence type="ECO:0000313" key="1">
    <source>
        <dbReference type="EMBL" id="QNG46117.1"/>
    </source>
</evidence>